<dbReference type="CDD" id="cd01629">
    <property type="entry name" value="HAD_EP"/>
    <property type="match status" value="1"/>
</dbReference>
<dbReference type="SFLD" id="SFLDG01129">
    <property type="entry name" value="C1.5:_HAD__Beta-PGM__Phosphata"/>
    <property type="match status" value="1"/>
</dbReference>
<dbReference type="PANTHER" id="PTHR20371:SF1">
    <property type="entry name" value="ENOLASE-PHOSPHATASE E1"/>
    <property type="match status" value="1"/>
</dbReference>
<dbReference type="GO" id="GO:0043874">
    <property type="term" value="F:acireductone synthase activity"/>
    <property type="evidence" value="ECO:0007669"/>
    <property type="project" value="UniProtKB-EC"/>
</dbReference>
<gene>
    <name evidence="4 5" type="primary">mtnC</name>
    <name evidence="5" type="ORF">LEP1GSC060_0891</name>
</gene>
<keyword evidence="4" id="KW-0460">Magnesium</keyword>
<dbReference type="AlphaFoldDB" id="N1WV47"/>
<dbReference type="UniPathway" id="UPA00904">
    <property type="reaction ID" value="UER00876"/>
</dbReference>
<dbReference type="EC" id="3.1.3.77" evidence="4"/>
<accession>N1WV47</accession>
<dbReference type="RefSeq" id="WP_002993364.1">
    <property type="nucleotide sequence ID" value="NZ_AOHC02000005.1"/>
</dbReference>
<dbReference type="InterPro" id="IPR023214">
    <property type="entry name" value="HAD_sf"/>
</dbReference>
<dbReference type="GO" id="GO:0043716">
    <property type="term" value="F:2-hydroxy-3-keto-5-methylthiopentenyl-1-phosphate phosphatase activity"/>
    <property type="evidence" value="ECO:0007669"/>
    <property type="project" value="UniProtKB-UniRule"/>
</dbReference>
<name>N1WV47_9LEPT</name>
<dbReference type="GO" id="GO:0000287">
    <property type="term" value="F:magnesium ion binding"/>
    <property type="evidence" value="ECO:0007669"/>
    <property type="project" value="UniProtKB-UniRule"/>
</dbReference>
<comment type="pathway">
    <text evidence="4">Amino-acid biosynthesis; L-methionine biosynthesis via salvage pathway; L-methionine from S-methyl-5-thio-alpha-D-ribose 1-phosphate: step 3/6.</text>
</comment>
<dbReference type="STRING" id="1218598.LEP1GSC060_0891"/>
<comment type="pathway">
    <text evidence="4">Amino-acid biosynthesis; L-methionine biosynthesis via salvage pathway; L-methionine from S-methyl-5-thio-alpha-D-ribose 1-phosphate: step 4/6.</text>
</comment>
<dbReference type="SFLD" id="SFLDS00003">
    <property type="entry name" value="Haloacid_Dehalogenase"/>
    <property type="match status" value="1"/>
</dbReference>
<evidence type="ECO:0000256" key="2">
    <source>
        <dbReference type="ARBA" id="ARBA00022801"/>
    </source>
</evidence>
<comment type="caution">
    <text evidence="5">The sequence shown here is derived from an EMBL/GenBank/DDBJ whole genome shotgun (WGS) entry which is preliminary data.</text>
</comment>
<dbReference type="GO" id="GO:0019509">
    <property type="term" value="P:L-methionine salvage from methylthioadenosine"/>
    <property type="evidence" value="ECO:0007669"/>
    <property type="project" value="UniProtKB-UniRule"/>
</dbReference>
<protein>
    <recommendedName>
        <fullName evidence="4">Enolase-phosphatase E1</fullName>
        <ecNumber evidence="4">3.1.3.77</ecNumber>
    </recommendedName>
    <alternativeName>
        <fullName evidence="4">2,3-diketo-5-methylthio-1-phosphopentane phosphatase</fullName>
    </alternativeName>
</protein>
<dbReference type="GO" id="GO:0043715">
    <property type="term" value="F:2,3-diketo-5-methylthiopentyl-1-phosphate enolase activity"/>
    <property type="evidence" value="ECO:0007669"/>
    <property type="project" value="UniProtKB-UniRule"/>
</dbReference>
<dbReference type="Gene3D" id="3.40.50.1000">
    <property type="entry name" value="HAD superfamily/HAD-like"/>
    <property type="match status" value="1"/>
</dbReference>
<dbReference type="InterPro" id="IPR036412">
    <property type="entry name" value="HAD-like_sf"/>
</dbReference>
<dbReference type="OrthoDB" id="9797416at2"/>
<dbReference type="Proteomes" id="UP000012313">
    <property type="component" value="Unassembled WGS sequence"/>
</dbReference>
<dbReference type="InterPro" id="IPR023943">
    <property type="entry name" value="Enolase-ppase_E1"/>
</dbReference>
<evidence type="ECO:0000313" key="6">
    <source>
        <dbReference type="Proteomes" id="UP000012313"/>
    </source>
</evidence>
<dbReference type="Gene3D" id="1.10.720.60">
    <property type="match status" value="1"/>
</dbReference>
<dbReference type="PANTHER" id="PTHR20371">
    <property type="entry name" value="ENOLASE-PHOSPHATASE E1"/>
    <property type="match status" value="1"/>
</dbReference>
<keyword evidence="6" id="KW-1185">Reference proteome</keyword>
<keyword evidence="2 4" id="KW-0378">Hydrolase</keyword>
<dbReference type="FunFam" id="3.40.50.1000:FF:000079">
    <property type="entry name" value="Enolase-phosphatase E1"/>
    <property type="match status" value="1"/>
</dbReference>
<dbReference type="EMBL" id="AOHC02000005">
    <property type="protein sequence ID" value="EMY79748.1"/>
    <property type="molecule type" value="Genomic_DNA"/>
</dbReference>
<keyword evidence="3 4" id="KW-0486">Methionine biosynthesis</keyword>
<dbReference type="SFLD" id="SFLDG01133">
    <property type="entry name" value="C1.5.4:_Enolase-phosphatase_Li"/>
    <property type="match status" value="1"/>
</dbReference>
<evidence type="ECO:0000256" key="1">
    <source>
        <dbReference type="ARBA" id="ARBA00022605"/>
    </source>
</evidence>
<evidence type="ECO:0000256" key="3">
    <source>
        <dbReference type="ARBA" id="ARBA00023167"/>
    </source>
</evidence>
<dbReference type="SUPFAM" id="SSF56784">
    <property type="entry name" value="HAD-like"/>
    <property type="match status" value="1"/>
</dbReference>
<reference evidence="5" key="1">
    <citation type="submission" date="2013-03" db="EMBL/GenBank/DDBJ databases">
        <authorList>
            <person name="Harkins D.M."/>
            <person name="Durkin A.S."/>
            <person name="Brinkac L.M."/>
            <person name="Haft D.H."/>
            <person name="Selengut J.D."/>
            <person name="Sanka R."/>
            <person name="DePew J."/>
            <person name="Purushe J."/>
            <person name="Hartskeerl R.A."/>
            <person name="Ahmed A."/>
            <person name="van der Linden H."/>
            <person name="Goris M.G.A."/>
            <person name="Vinetz J.M."/>
            <person name="Sutton G.G."/>
            <person name="Nierman W.C."/>
            <person name="Fouts D.E."/>
        </authorList>
    </citation>
    <scope>NUCLEOTIDE SEQUENCE [LARGE SCALE GENOMIC DNA]</scope>
    <source>
        <strain evidence="5">ICFT</strain>
    </source>
</reference>
<evidence type="ECO:0000313" key="5">
    <source>
        <dbReference type="EMBL" id="EMY79748.1"/>
    </source>
</evidence>
<dbReference type="HAMAP" id="MF_01681">
    <property type="entry name" value="Salvage_MtnC"/>
    <property type="match status" value="1"/>
</dbReference>
<keyword evidence="1 4" id="KW-0028">Amino-acid biosynthesis</keyword>
<dbReference type="NCBIfam" id="TIGR01691">
    <property type="entry name" value="enolase-ppase"/>
    <property type="match status" value="1"/>
</dbReference>
<evidence type="ECO:0000256" key="4">
    <source>
        <dbReference type="HAMAP-Rule" id="MF_01681"/>
    </source>
</evidence>
<comment type="cofactor">
    <cofactor evidence="4">
        <name>Mg(2+)</name>
        <dbReference type="ChEBI" id="CHEBI:18420"/>
    </cofactor>
    <text evidence="4">Binds 1 Mg(2+) ion per subunit.</text>
</comment>
<organism evidence="5 6">
    <name type="scientific">Leptospira weilii serovar Ranarum str. ICFT</name>
    <dbReference type="NCBI Taxonomy" id="1218598"/>
    <lineage>
        <taxon>Bacteria</taxon>
        <taxon>Pseudomonadati</taxon>
        <taxon>Spirochaetota</taxon>
        <taxon>Spirochaetia</taxon>
        <taxon>Leptospirales</taxon>
        <taxon>Leptospiraceae</taxon>
        <taxon>Leptospira</taxon>
    </lineage>
</organism>
<comment type="catalytic activity">
    <reaction evidence="4">
        <text>5-methylsulfanyl-2,3-dioxopentyl phosphate + H2O = 1,2-dihydroxy-5-(methylsulfanyl)pent-1-en-3-one + phosphate</text>
        <dbReference type="Rhea" id="RHEA:21700"/>
        <dbReference type="ChEBI" id="CHEBI:15377"/>
        <dbReference type="ChEBI" id="CHEBI:43474"/>
        <dbReference type="ChEBI" id="CHEBI:49252"/>
        <dbReference type="ChEBI" id="CHEBI:58828"/>
        <dbReference type="EC" id="3.1.3.77"/>
    </reaction>
</comment>
<sequence>MDIGTFDVYLFDIEGTTTPIEFVHKVLFPYSVDKFDSFFRSNSLEKEWIDKLIEEGTNDTTYREKIKVGKFEGGTNDSTDSEKLSVSPRILSDYCKHLVSLDRKSGPLKEIQGRIWKYGYENGELKSSLFADVPSFLKRIQSAKKKSAVYSSGSIQAQKLIFEYSNFGNLTGYFSAYFDTGVGGKRESSSYFKIAEQLETAPDKILFFTDIKEEADAAKTANLKTAILVRPGNYPQPSHSHPILSSFEDLSP</sequence>
<dbReference type="Pfam" id="PF00702">
    <property type="entry name" value="Hydrolase"/>
    <property type="match status" value="1"/>
</dbReference>
<keyword evidence="4" id="KW-0479">Metal-binding</keyword>
<dbReference type="SFLD" id="SFLDF00044">
    <property type="entry name" value="enolase-phosphatase"/>
    <property type="match status" value="1"/>
</dbReference>
<proteinExistence type="inferred from homology"/>
<comment type="function">
    <text evidence="4">Bifunctional enzyme that catalyzes the enolization of 2,3-diketo-5-methylthiopentyl-1-phosphate (DK-MTP-1-P) into the intermediate 2-hydroxy-3-keto-5-methylthiopentenyl-1-phosphate (HK-MTPenyl-1-P), which is then dephosphorylated to form the acireductone 1,2-dihydroxy-3-keto-5-methylthiopentene (DHK-MTPene).</text>
</comment>
<comment type="similarity">
    <text evidence="4">Belongs to the HAD-like hydrolase superfamily. MasA/MtnC family.</text>
</comment>
<comment type="subunit">
    <text evidence="4">Monomer.</text>
</comment>